<gene>
    <name evidence="1" type="ORF">KLA_17047</name>
</gene>
<keyword evidence="2" id="KW-1185">Reference proteome</keyword>
<reference evidence="1 2" key="1">
    <citation type="journal article" date="2014" name="Genome Announc.">
        <title>Draft Genome Sequence of the Carrageenan-Degrading Bacterium Cellulophaga sp. Strain KL-A, Isolated from Decaying Marine Algae.</title>
        <authorList>
            <person name="Shan D."/>
            <person name="Ying J."/>
            <person name="Li X."/>
            <person name="Gao Z."/>
            <person name="Wei G."/>
            <person name="Shao Z."/>
        </authorList>
    </citation>
    <scope>NUCLEOTIDE SEQUENCE [LARGE SCALE GENOMIC DNA]</scope>
    <source>
        <strain evidence="1 2">KL-A</strain>
    </source>
</reference>
<dbReference type="Proteomes" id="UP000019275">
    <property type="component" value="Unassembled WGS sequence"/>
</dbReference>
<protein>
    <submittedName>
        <fullName evidence="1">Uncharacterized protein</fullName>
    </submittedName>
</protein>
<comment type="caution">
    <text evidence="1">The sequence shown here is derived from an EMBL/GenBank/DDBJ whole genome shotgun (WGS) entry which is preliminary data.</text>
</comment>
<dbReference type="RefSeq" id="WP_051456153.1">
    <property type="nucleotide sequence ID" value="NZ_ARZX01000046.1"/>
</dbReference>
<evidence type="ECO:0000313" key="1">
    <source>
        <dbReference type="EMBL" id="EWH09922.1"/>
    </source>
</evidence>
<evidence type="ECO:0000313" key="2">
    <source>
        <dbReference type="Proteomes" id="UP000019275"/>
    </source>
</evidence>
<dbReference type="Pfam" id="PF14175">
    <property type="entry name" value="YaaC"/>
    <property type="match status" value="1"/>
</dbReference>
<sequence>MTELEKELGEQVRRDYKAVKYFPFGNNSGAPFILTSDPFSYLQAWLDSKINGIKKDRGKKRKLYIKAKYFAELGEGFHISSKQARMPAKGTMIYYSLINLVKAYLLVNGYDLETKTEHHGLSLPSNKKLNLKLANINDSGVSIFHEFSKVIGVEIKNVDGNEIKLDEILRELPEVHEIGYALDLFPNTKRKFLPIELIIRTNSTRKRIYYTLAYEKKFDKIMKTDKLTKGIFKNKLEPIECKSDSSKKYYKSKLVFNYTNNSDTSHKMAYKKICADIKDLRITPMITRNGYRNYLNLEPSRMHRLSATLAFAYYIGTVARYRPTLNQEILKGKYQSIIQEAVNSCPNQFFYLMTSYITNQICAIPMAKIE</sequence>
<accession>A0ABN0RJA9</accession>
<dbReference type="InterPro" id="IPR026988">
    <property type="entry name" value="YaaC-like"/>
</dbReference>
<proteinExistence type="predicted"/>
<name>A0ABN0RJA9_9FLAO</name>
<organism evidence="1 2">
    <name type="scientific">Cellulophaga geojensis KL-A</name>
    <dbReference type="NCBI Taxonomy" id="1328323"/>
    <lineage>
        <taxon>Bacteria</taxon>
        <taxon>Pseudomonadati</taxon>
        <taxon>Bacteroidota</taxon>
        <taxon>Flavobacteriia</taxon>
        <taxon>Flavobacteriales</taxon>
        <taxon>Flavobacteriaceae</taxon>
        <taxon>Cellulophaga</taxon>
    </lineage>
</organism>
<dbReference type="EMBL" id="ARZX01000046">
    <property type="protein sequence ID" value="EWH09922.1"/>
    <property type="molecule type" value="Genomic_DNA"/>
</dbReference>